<dbReference type="Pfam" id="PF03880">
    <property type="entry name" value="DbpA"/>
    <property type="match status" value="2"/>
</dbReference>
<dbReference type="InterPro" id="IPR027417">
    <property type="entry name" value="P-loop_NTPase"/>
</dbReference>
<organism evidence="14 15">
    <name type="scientific">Undibacterium danionis</name>
    <dbReference type="NCBI Taxonomy" id="1812100"/>
    <lineage>
        <taxon>Bacteria</taxon>
        <taxon>Pseudomonadati</taxon>
        <taxon>Pseudomonadota</taxon>
        <taxon>Betaproteobacteria</taxon>
        <taxon>Burkholderiales</taxon>
        <taxon>Oxalobacteraceae</taxon>
        <taxon>Undibacterium</taxon>
    </lineage>
</organism>
<dbReference type="PANTHER" id="PTHR47963">
    <property type="entry name" value="DEAD-BOX ATP-DEPENDENT RNA HELICASE 47, MITOCHONDRIAL"/>
    <property type="match status" value="1"/>
</dbReference>
<dbReference type="EC" id="3.6.4.13" evidence="8"/>
<feature type="region of interest" description="Disordered" evidence="10">
    <location>
        <begin position="448"/>
        <end position="507"/>
    </location>
</feature>
<comment type="subcellular location">
    <subcellularLocation>
        <location evidence="8">Cytoplasm</location>
    </subcellularLocation>
</comment>
<evidence type="ECO:0000256" key="9">
    <source>
        <dbReference type="PROSITE-ProRule" id="PRU00552"/>
    </source>
</evidence>
<dbReference type="Pfam" id="PF25399">
    <property type="entry name" value="DeaD_dimer"/>
    <property type="match status" value="1"/>
</dbReference>
<dbReference type="InterPro" id="IPR000629">
    <property type="entry name" value="RNA-helicase_DEAD-box_CS"/>
</dbReference>
<evidence type="ECO:0000256" key="10">
    <source>
        <dbReference type="SAM" id="MobiDB-lite"/>
    </source>
</evidence>
<dbReference type="InterPro" id="IPR012677">
    <property type="entry name" value="Nucleotide-bd_a/b_plait_sf"/>
</dbReference>
<gene>
    <name evidence="8" type="primary">deaD</name>
    <name evidence="8" type="synonym">csdA</name>
    <name evidence="14" type="ORF">ACFFJH_15385</name>
</gene>
<feature type="compositionally biased region" description="Basic and acidic residues" evidence="10">
    <location>
        <begin position="753"/>
        <end position="769"/>
    </location>
</feature>
<evidence type="ECO:0000259" key="11">
    <source>
        <dbReference type="PROSITE" id="PS51192"/>
    </source>
</evidence>
<evidence type="ECO:0000256" key="5">
    <source>
        <dbReference type="ARBA" id="ARBA00022840"/>
    </source>
</evidence>
<feature type="region of interest" description="Disordered" evidence="10">
    <location>
        <begin position="580"/>
        <end position="652"/>
    </location>
</feature>
<keyword evidence="4 8" id="KW-0347">Helicase</keyword>
<comment type="similarity">
    <text evidence="8">Belongs to the DEAD box helicase family. DeaD/CsdA subfamily.</text>
</comment>
<feature type="domain" description="Helicase C-terminal" evidence="12">
    <location>
        <begin position="236"/>
        <end position="383"/>
    </location>
</feature>
<keyword evidence="2 8" id="KW-0547">Nucleotide-binding</keyword>
<feature type="region of interest" description="Disordered" evidence="10">
    <location>
        <begin position="753"/>
        <end position="779"/>
    </location>
</feature>
<dbReference type="CDD" id="cd18787">
    <property type="entry name" value="SF2_C_DEAD"/>
    <property type="match status" value="1"/>
</dbReference>
<feature type="domain" description="DEAD-box RNA helicase Q" evidence="13">
    <location>
        <begin position="10"/>
        <end position="38"/>
    </location>
</feature>
<dbReference type="SMART" id="SM00490">
    <property type="entry name" value="HELICc"/>
    <property type="match status" value="1"/>
</dbReference>
<sequence>MSEAQLSPTITFADLQLSEAIQRALSDVGYESPSPIQAATIPTLLDGRDVLGQAQTGTGKTAAFALPILSNIDIRQTAPQALVLAPTRELAIQVAEAFQTYARYIPGFHVLPIYGGQSYGPQLSALRRGVHVVVGTPGRVIDHLDKGSLDLSQLKTLVLDEADEMLRMGFIDDVERILQETPEGHQTALFSATMPSVIKRIAQTYLNKPAEITVAAKTGTADNIRQRYWLVSGMHKLDALTRILEAETFDGMIIFARTKLGTEELADKLAARGFSVAAINGDIQQAQRERTIQQLKDGKIDILVATDVAARGLDVERISHVVNYDVPYDPESYTHRIGRTGRAGRSGEAILFITPREKNLLKAIERATRQPVSPLELPTIQAVNDVRIARFKDQITNTLAEGELEQFLSVIESYEQEHNVPAIEIAAALAKMARGDEPLLLDKNKREVKNDDSWRDEVSSRGSRSERGDRPARGERGDRGDRFGDRSERESRGPRREHSPRVAEPGMRTFRIAVGHEHGVKPGNIVGAIANEANIDSKHIGRIDIYDDYTVLDLPEDLPKDMLTHLKSVRVAGQALNIRADGEATSSKDEAPRKFSERTERAPRAERTERNERTERAPREDRSKLDQVVARAASLPDEAAPAKADKKRAETKGKVAIPMQTFRIEVGKQHAVTPGNIVGAIANEAGLDAKLIGHIGLFDDYSTVDLPIGMPKDILNHLKGVWVAGKKLEIKEIGTSTMLVNAKPVPLKERITGGNRRVAEKETKREKKPVTARGGSGGRFATVKAATKGKKF</sequence>
<accession>A0ABV6IH90</accession>
<evidence type="ECO:0000256" key="7">
    <source>
        <dbReference type="ARBA" id="ARBA00023016"/>
    </source>
</evidence>
<dbReference type="InterPro" id="IPR044742">
    <property type="entry name" value="DEAD/DEAH_RhlB"/>
</dbReference>
<feature type="short sequence motif" description="Q motif" evidence="9">
    <location>
        <begin position="10"/>
        <end position="38"/>
    </location>
</feature>
<dbReference type="SUPFAM" id="SSF52540">
    <property type="entry name" value="P-loop containing nucleoside triphosphate hydrolases"/>
    <property type="match status" value="1"/>
</dbReference>
<dbReference type="InterPro" id="IPR005580">
    <property type="entry name" value="DbpA/CsdA_RNA-bd_dom"/>
</dbReference>
<dbReference type="Pfam" id="PF00271">
    <property type="entry name" value="Helicase_C"/>
    <property type="match status" value="1"/>
</dbReference>
<dbReference type="PROSITE" id="PS51194">
    <property type="entry name" value="HELICASE_CTER"/>
    <property type="match status" value="1"/>
</dbReference>
<dbReference type="CDD" id="cd00268">
    <property type="entry name" value="DEADc"/>
    <property type="match status" value="1"/>
</dbReference>
<dbReference type="InterPro" id="IPR057325">
    <property type="entry name" value="DeaD_dimer"/>
</dbReference>
<dbReference type="PROSITE" id="PS00039">
    <property type="entry name" value="DEAD_ATP_HELICASE"/>
    <property type="match status" value="1"/>
</dbReference>
<dbReference type="Pfam" id="PF00270">
    <property type="entry name" value="DEAD"/>
    <property type="match status" value="1"/>
</dbReference>
<dbReference type="PANTHER" id="PTHR47963:SF8">
    <property type="entry name" value="ATP-DEPENDENT RNA HELICASE DEAD"/>
    <property type="match status" value="1"/>
</dbReference>
<dbReference type="InterPro" id="IPR014014">
    <property type="entry name" value="RNA_helicase_DEAD_Q_motif"/>
</dbReference>
<dbReference type="HAMAP" id="MF_00964">
    <property type="entry name" value="DEAD_helicase_DeaD"/>
    <property type="match status" value="1"/>
</dbReference>
<evidence type="ECO:0000256" key="1">
    <source>
        <dbReference type="ARBA" id="ARBA00022490"/>
    </source>
</evidence>
<evidence type="ECO:0000313" key="15">
    <source>
        <dbReference type="Proteomes" id="UP001589844"/>
    </source>
</evidence>
<dbReference type="InterPro" id="IPR034415">
    <property type="entry name" value="CsdA_RRM"/>
</dbReference>
<dbReference type="CDD" id="cd12499">
    <property type="entry name" value="RRM_EcCsdA_like"/>
    <property type="match status" value="2"/>
</dbReference>
<evidence type="ECO:0000256" key="8">
    <source>
        <dbReference type="HAMAP-Rule" id="MF_00964"/>
    </source>
</evidence>
<dbReference type="Gene3D" id="3.30.70.330">
    <property type="match status" value="2"/>
</dbReference>
<keyword evidence="7 8" id="KW-0346">Stress response</keyword>
<keyword evidence="6 8" id="KW-0694">RNA-binding</keyword>
<dbReference type="InterPro" id="IPR014001">
    <property type="entry name" value="Helicase_ATP-bd"/>
</dbReference>
<dbReference type="PROSITE" id="PS51192">
    <property type="entry name" value="HELICASE_ATP_BIND_1"/>
    <property type="match status" value="1"/>
</dbReference>
<keyword evidence="15" id="KW-1185">Reference proteome</keyword>
<reference evidence="14 15" key="1">
    <citation type="submission" date="2024-09" db="EMBL/GenBank/DDBJ databases">
        <authorList>
            <person name="Sun Q."/>
            <person name="Mori K."/>
        </authorList>
    </citation>
    <scope>NUCLEOTIDE SEQUENCE [LARGE SCALE GENOMIC DNA]</scope>
    <source>
        <strain evidence="14 15">CCM 8677</strain>
    </source>
</reference>
<evidence type="ECO:0000259" key="13">
    <source>
        <dbReference type="PROSITE" id="PS51195"/>
    </source>
</evidence>
<dbReference type="InterPro" id="IPR001650">
    <property type="entry name" value="Helicase_C-like"/>
</dbReference>
<name>A0ABV6IH90_9BURK</name>
<comment type="caution">
    <text evidence="14">The sequence shown here is derived from an EMBL/GenBank/DDBJ whole genome shotgun (WGS) entry which is preliminary data.</text>
</comment>
<dbReference type="RefSeq" id="WP_390213815.1">
    <property type="nucleotide sequence ID" value="NZ_JBHLXJ010000016.1"/>
</dbReference>
<dbReference type="InterPro" id="IPR011545">
    <property type="entry name" value="DEAD/DEAH_box_helicase_dom"/>
</dbReference>
<evidence type="ECO:0000256" key="3">
    <source>
        <dbReference type="ARBA" id="ARBA00022801"/>
    </source>
</evidence>
<dbReference type="Proteomes" id="UP001589844">
    <property type="component" value="Unassembled WGS sequence"/>
</dbReference>
<evidence type="ECO:0000256" key="2">
    <source>
        <dbReference type="ARBA" id="ARBA00022741"/>
    </source>
</evidence>
<dbReference type="EMBL" id="JBHLXJ010000016">
    <property type="protein sequence ID" value="MFC0351201.1"/>
    <property type="molecule type" value="Genomic_DNA"/>
</dbReference>
<feature type="domain" description="Helicase ATP-binding" evidence="11">
    <location>
        <begin position="41"/>
        <end position="212"/>
    </location>
</feature>
<feature type="compositionally biased region" description="Basic and acidic residues" evidence="10">
    <location>
        <begin position="580"/>
        <end position="625"/>
    </location>
</feature>
<dbReference type="InterPro" id="IPR028618">
    <property type="entry name" value="DEAD_helicase_DeaD"/>
</dbReference>
<evidence type="ECO:0000256" key="4">
    <source>
        <dbReference type="ARBA" id="ARBA00022806"/>
    </source>
</evidence>
<comment type="function">
    <text evidence="8">DEAD-box RNA helicase involved in various cellular processes at low temperature, including ribosome biogenesis, mRNA degradation and translation initiation.</text>
</comment>
<evidence type="ECO:0000259" key="12">
    <source>
        <dbReference type="PROSITE" id="PS51194"/>
    </source>
</evidence>
<keyword evidence="1 8" id="KW-0963">Cytoplasm</keyword>
<dbReference type="Gene3D" id="3.40.50.300">
    <property type="entry name" value="P-loop containing nucleotide triphosphate hydrolases"/>
    <property type="match status" value="2"/>
</dbReference>
<feature type="compositionally biased region" description="Basic and acidic residues" evidence="10">
    <location>
        <begin position="643"/>
        <end position="652"/>
    </location>
</feature>
<protein>
    <recommendedName>
        <fullName evidence="8">ATP-dependent RNA helicase DeaD</fullName>
        <ecNumber evidence="8">3.6.4.13</ecNumber>
    </recommendedName>
    <alternativeName>
        <fullName evidence="8">Cold-shock DEAD box protein A</fullName>
    </alternativeName>
</protein>
<comment type="catalytic activity">
    <reaction evidence="8">
        <text>ATP + H2O = ADP + phosphate + H(+)</text>
        <dbReference type="Rhea" id="RHEA:13065"/>
        <dbReference type="ChEBI" id="CHEBI:15377"/>
        <dbReference type="ChEBI" id="CHEBI:15378"/>
        <dbReference type="ChEBI" id="CHEBI:30616"/>
        <dbReference type="ChEBI" id="CHEBI:43474"/>
        <dbReference type="ChEBI" id="CHEBI:456216"/>
        <dbReference type="EC" id="3.6.4.13"/>
    </reaction>
</comment>
<feature type="compositionally biased region" description="Basic and acidic residues" evidence="10">
    <location>
        <begin position="448"/>
        <end position="501"/>
    </location>
</feature>
<dbReference type="PROSITE" id="PS51195">
    <property type="entry name" value="Q_MOTIF"/>
    <property type="match status" value="1"/>
</dbReference>
<evidence type="ECO:0000313" key="14">
    <source>
        <dbReference type="EMBL" id="MFC0351201.1"/>
    </source>
</evidence>
<proteinExistence type="inferred from homology"/>
<dbReference type="GO" id="GO:0004386">
    <property type="term" value="F:helicase activity"/>
    <property type="evidence" value="ECO:0007669"/>
    <property type="project" value="UniProtKB-KW"/>
</dbReference>
<keyword evidence="3 8" id="KW-0378">Hydrolase</keyword>
<dbReference type="SMART" id="SM00487">
    <property type="entry name" value="DEXDc"/>
    <property type="match status" value="1"/>
</dbReference>
<evidence type="ECO:0000256" key="6">
    <source>
        <dbReference type="ARBA" id="ARBA00022884"/>
    </source>
</evidence>
<dbReference type="InterPro" id="IPR050547">
    <property type="entry name" value="DEAD_box_RNA_helicases"/>
</dbReference>
<keyword evidence="5 8" id="KW-0067">ATP-binding</keyword>